<evidence type="ECO:0000313" key="19">
    <source>
        <dbReference type="EMBL" id="KAK4315651.1"/>
    </source>
</evidence>
<proteinExistence type="inferred from homology"/>
<comment type="catalytic activity">
    <reaction evidence="1 16 17">
        <text>a 1,2-diacyl-sn-glycero-3-phosphate + CTP + H(+) = a CDP-1,2-diacyl-sn-glycerol + diphosphate</text>
        <dbReference type="Rhea" id="RHEA:16229"/>
        <dbReference type="ChEBI" id="CHEBI:15378"/>
        <dbReference type="ChEBI" id="CHEBI:33019"/>
        <dbReference type="ChEBI" id="CHEBI:37563"/>
        <dbReference type="ChEBI" id="CHEBI:58332"/>
        <dbReference type="ChEBI" id="CHEBI:58608"/>
        <dbReference type="EC" id="2.7.7.41"/>
    </reaction>
</comment>
<evidence type="ECO:0000256" key="3">
    <source>
        <dbReference type="ARBA" id="ARBA00005119"/>
    </source>
</evidence>
<keyword evidence="10 16" id="KW-0548">Nucleotidyltransferase</keyword>
<dbReference type="InterPro" id="IPR016720">
    <property type="entry name" value="PC_Trfase_euk"/>
</dbReference>
<dbReference type="InterPro" id="IPR000374">
    <property type="entry name" value="PC_trans"/>
</dbReference>
<feature type="transmembrane region" description="Helical" evidence="16">
    <location>
        <begin position="344"/>
        <end position="366"/>
    </location>
</feature>
<evidence type="ECO:0000256" key="8">
    <source>
        <dbReference type="ARBA" id="ARBA00022679"/>
    </source>
</evidence>
<keyword evidence="14 16" id="KW-0594">Phospholipid biosynthesis</keyword>
<evidence type="ECO:0000256" key="15">
    <source>
        <dbReference type="ARBA" id="ARBA00023264"/>
    </source>
</evidence>
<evidence type="ECO:0000256" key="11">
    <source>
        <dbReference type="ARBA" id="ARBA00022989"/>
    </source>
</evidence>
<evidence type="ECO:0000256" key="12">
    <source>
        <dbReference type="ARBA" id="ARBA00023098"/>
    </source>
</evidence>
<comment type="similarity">
    <text evidence="5 16 17">Belongs to the CDS family.</text>
</comment>
<feature type="region of interest" description="Disordered" evidence="18">
    <location>
        <begin position="1"/>
        <end position="53"/>
    </location>
</feature>
<feature type="transmembrane region" description="Helical" evidence="16">
    <location>
        <begin position="227"/>
        <end position="252"/>
    </location>
</feature>
<evidence type="ECO:0000256" key="16">
    <source>
        <dbReference type="PIRNR" id="PIRNR018269"/>
    </source>
</evidence>
<accession>A0AAE1UCH7</accession>
<keyword evidence="7 16" id="KW-0444">Lipid biosynthesis</keyword>
<dbReference type="PANTHER" id="PTHR13773">
    <property type="entry name" value="PHOSPHATIDATE CYTIDYLYLTRANSFERASE"/>
    <property type="match status" value="1"/>
</dbReference>
<dbReference type="GO" id="GO:0016024">
    <property type="term" value="P:CDP-diacylglycerol biosynthetic process"/>
    <property type="evidence" value="ECO:0007669"/>
    <property type="project" value="UniProtKB-UniRule"/>
</dbReference>
<evidence type="ECO:0000256" key="7">
    <source>
        <dbReference type="ARBA" id="ARBA00022516"/>
    </source>
</evidence>
<feature type="compositionally biased region" description="Basic and acidic residues" evidence="18">
    <location>
        <begin position="8"/>
        <end position="21"/>
    </location>
</feature>
<feature type="transmembrane region" description="Helical" evidence="16">
    <location>
        <begin position="170"/>
        <end position="189"/>
    </location>
</feature>
<dbReference type="EMBL" id="JAWZYT010001096">
    <property type="protein sequence ID" value="KAK4315651.1"/>
    <property type="molecule type" value="Genomic_DNA"/>
</dbReference>
<feature type="compositionally biased region" description="Basic and acidic residues" evidence="18">
    <location>
        <begin position="34"/>
        <end position="45"/>
    </location>
</feature>
<dbReference type="PIRSF" id="PIRSF018269">
    <property type="entry name" value="PC_trans_euk"/>
    <property type="match status" value="1"/>
</dbReference>
<keyword evidence="8 16" id="KW-0808">Transferase</keyword>
<keyword evidence="13 16" id="KW-0472">Membrane</keyword>
<evidence type="ECO:0000313" key="20">
    <source>
        <dbReference type="Proteomes" id="UP001292094"/>
    </source>
</evidence>
<name>A0AAE1UCH7_9EUCA</name>
<comment type="pathway">
    <text evidence="4">Lipid metabolism.</text>
</comment>
<feature type="transmembrane region" description="Helical" evidence="16">
    <location>
        <begin position="201"/>
        <end position="221"/>
    </location>
</feature>
<dbReference type="GO" id="GO:0004605">
    <property type="term" value="F:phosphatidate cytidylyltransferase activity"/>
    <property type="evidence" value="ECO:0007669"/>
    <property type="project" value="UniProtKB-UniRule"/>
</dbReference>
<keyword evidence="15 16" id="KW-1208">Phospholipid metabolism</keyword>
<evidence type="ECO:0000256" key="1">
    <source>
        <dbReference type="ARBA" id="ARBA00001698"/>
    </source>
</evidence>
<evidence type="ECO:0000256" key="18">
    <source>
        <dbReference type="SAM" id="MobiDB-lite"/>
    </source>
</evidence>
<sequence>MAQDEEGDVRRRVMENEDRGDQIPLGSEVESDDDRLPEQSIEQRTKTIPQGTDQEPSFLHTILSPLPPRWRNWVIRGIFTWLMIGLFCLIIYVGPLALMFTTLLVQVWCFKEIINIGYSVYRMHGLPWFRSLSWWFLITSNYFFYGESLVADYFSVIFSKSDIMRWLITYHRFTSFTMYIVGFVWFVLSLKTRYYIRQFSLFAWTHVALLIVVTQSYLIIINIFHGMIWFIVPVSMIVINDVMAYMFGFFFGKTPLIQLSPKKTWEGFIGGGISTVFMSMMLSYVMCQYPFFVCPVEYSESEDSFRYECDPPAIFRPQEYNLPETLSNFSALLGWKKTLTVYPFVLHSVALSVFSSVIGPFGGFFASGFKRAFKIKDFGDVIPGHGGMMDRFDCQYLMATFVNVYIMTFISETSPQKLLQKVYMLKPEQQLQLYNLLQDSLIARGILQP</sequence>
<evidence type="ECO:0000256" key="10">
    <source>
        <dbReference type="ARBA" id="ARBA00022695"/>
    </source>
</evidence>
<keyword evidence="20" id="KW-1185">Reference proteome</keyword>
<dbReference type="Pfam" id="PF01148">
    <property type="entry name" value="CTP_transf_1"/>
    <property type="match status" value="1"/>
</dbReference>
<keyword evidence="9 16" id="KW-0812">Transmembrane</keyword>
<dbReference type="AlphaFoldDB" id="A0AAE1UCH7"/>
<dbReference type="PANTHER" id="PTHR13773:SF8">
    <property type="entry name" value="PHOSPHATIDATE CYTIDYLYLTRANSFERASE, PHOTORECEPTOR-SPECIFIC"/>
    <property type="match status" value="1"/>
</dbReference>
<keyword evidence="12 16" id="KW-0443">Lipid metabolism</keyword>
<gene>
    <name evidence="19" type="ORF">Pmani_013140</name>
</gene>
<dbReference type="Proteomes" id="UP001292094">
    <property type="component" value="Unassembled WGS sequence"/>
</dbReference>
<evidence type="ECO:0000256" key="9">
    <source>
        <dbReference type="ARBA" id="ARBA00022692"/>
    </source>
</evidence>
<evidence type="ECO:0000256" key="17">
    <source>
        <dbReference type="RuleBase" id="RU003938"/>
    </source>
</evidence>
<organism evidence="19 20">
    <name type="scientific">Petrolisthes manimaculis</name>
    <dbReference type="NCBI Taxonomy" id="1843537"/>
    <lineage>
        <taxon>Eukaryota</taxon>
        <taxon>Metazoa</taxon>
        <taxon>Ecdysozoa</taxon>
        <taxon>Arthropoda</taxon>
        <taxon>Crustacea</taxon>
        <taxon>Multicrustacea</taxon>
        <taxon>Malacostraca</taxon>
        <taxon>Eumalacostraca</taxon>
        <taxon>Eucarida</taxon>
        <taxon>Decapoda</taxon>
        <taxon>Pleocyemata</taxon>
        <taxon>Anomura</taxon>
        <taxon>Galatheoidea</taxon>
        <taxon>Porcellanidae</taxon>
        <taxon>Petrolisthes</taxon>
    </lineage>
</organism>
<protein>
    <recommendedName>
        <fullName evidence="6 16">Phosphatidate cytidylyltransferase</fullName>
        <ecNumber evidence="6 16">2.7.7.41</ecNumber>
    </recommendedName>
</protein>
<evidence type="ECO:0000256" key="14">
    <source>
        <dbReference type="ARBA" id="ARBA00023209"/>
    </source>
</evidence>
<comment type="caution">
    <text evidence="19">The sequence shown here is derived from an EMBL/GenBank/DDBJ whole genome shotgun (WGS) entry which is preliminary data.</text>
</comment>
<evidence type="ECO:0000256" key="5">
    <source>
        <dbReference type="ARBA" id="ARBA00010185"/>
    </source>
</evidence>
<evidence type="ECO:0000256" key="4">
    <source>
        <dbReference type="ARBA" id="ARBA00005189"/>
    </source>
</evidence>
<evidence type="ECO:0000256" key="6">
    <source>
        <dbReference type="ARBA" id="ARBA00012487"/>
    </source>
</evidence>
<reference evidence="19" key="1">
    <citation type="submission" date="2023-11" db="EMBL/GenBank/DDBJ databases">
        <title>Genome assemblies of two species of porcelain crab, Petrolisthes cinctipes and Petrolisthes manimaculis (Anomura: Porcellanidae).</title>
        <authorList>
            <person name="Angst P."/>
        </authorList>
    </citation>
    <scope>NUCLEOTIDE SEQUENCE</scope>
    <source>
        <strain evidence="19">PB745_02</strain>
        <tissue evidence="19">Gill</tissue>
    </source>
</reference>
<feature type="transmembrane region" description="Helical" evidence="16">
    <location>
        <begin position="73"/>
        <end position="93"/>
    </location>
</feature>
<evidence type="ECO:0000256" key="2">
    <source>
        <dbReference type="ARBA" id="ARBA00004141"/>
    </source>
</evidence>
<comment type="pathway">
    <text evidence="3 16 17">Phospholipid metabolism; CDP-diacylglycerol biosynthesis; CDP-diacylglycerol from sn-glycerol 3-phosphate: step 3/3.</text>
</comment>
<feature type="transmembrane region" description="Helical" evidence="16">
    <location>
        <begin position="264"/>
        <end position="286"/>
    </location>
</feature>
<keyword evidence="11 16" id="KW-1133">Transmembrane helix</keyword>
<comment type="subcellular location">
    <subcellularLocation>
        <location evidence="2">Membrane</location>
        <topology evidence="2">Multi-pass membrane protein</topology>
    </subcellularLocation>
</comment>
<evidence type="ECO:0000256" key="13">
    <source>
        <dbReference type="ARBA" id="ARBA00023136"/>
    </source>
</evidence>
<dbReference type="GO" id="GO:0005789">
    <property type="term" value="C:endoplasmic reticulum membrane"/>
    <property type="evidence" value="ECO:0007669"/>
    <property type="project" value="TreeGrafter"/>
</dbReference>
<dbReference type="PROSITE" id="PS01315">
    <property type="entry name" value="CDS"/>
    <property type="match status" value="1"/>
</dbReference>
<dbReference type="EC" id="2.7.7.41" evidence="6 16"/>